<dbReference type="Pfam" id="PF04285">
    <property type="entry name" value="DUF444"/>
    <property type="match status" value="2"/>
</dbReference>
<dbReference type="PANTHER" id="PTHR30510:SF2">
    <property type="entry name" value="UPF0229 PROTEIN YEAH"/>
    <property type="match status" value="1"/>
</dbReference>
<proteinExistence type="predicted"/>
<feature type="region of interest" description="Disordered" evidence="1">
    <location>
        <begin position="120"/>
        <end position="140"/>
    </location>
</feature>
<evidence type="ECO:0000256" key="1">
    <source>
        <dbReference type="SAM" id="MobiDB-lite"/>
    </source>
</evidence>
<dbReference type="SUPFAM" id="SSF53300">
    <property type="entry name" value="vWA-like"/>
    <property type="match status" value="1"/>
</dbReference>
<name>A0A517MUW7_9BACT</name>
<dbReference type="InterPro" id="IPR036465">
    <property type="entry name" value="vWFA_dom_sf"/>
</dbReference>
<keyword evidence="3" id="KW-1185">Reference proteome</keyword>
<dbReference type="KEGG" id="amob:HG15A2_19490"/>
<evidence type="ECO:0008006" key="4">
    <source>
        <dbReference type="Google" id="ProtNLM"/>
    </source>
</evidence>
<feature type="compositionally biased region" description="Gly residues" evidence="1">
    <location>
        <begin position="57"/>
        <end position="68"/>
    </location>
</feature>
<feature type="compositionally biased region" description="Gly residues" evidence="1">
    <location>
        <begin position="76"/>
        <end position="90"/>
    </location>
</feature>
<protein>
    <recommendedName>
        <fullName evidence="4">DUF444 family protein</fullName>
    </recommendedName>
</protein>
<dbReference type="RefSeq" id="WP_145059892.1">
    <property type="nucleotide sequence ID" value="NZ_CP036263.1"/>
</dbReference>
<dbReference type="PANTHER" id="PTHR30510">
    <property type="entry name" value="UPF0229 PROTEIN YEAH"/>
    <property type="match status" value="1"/>
</dbReference>
<feature type="region of interest" description="Disordered" evidence="1">
    <location>
        <begin position="55"/>
        <end position="93"/>
    </location>
</feature>
<evidence type="ECO:0000313" key="2">
    <source>
        <dbReference type="EMBL" id="QDS98668.1"/>
    </source>
</evidence>
<dbReference type="Proteomes" id="UP000319852">
    <property type="component" value="Chromosome"/>
</dbReference>
<dbReference type="NCBIfam" id="NF003711">
    <property type="entry name" value="PRK05325.2-3"/>
    <property type="match status" value="1"/>
</dbReference>
<accession>A0A517MUW7</accession>
<reference evidence="2 3" key="1">
    <citation type="submission" date="2019-02" db="EMBL/GenBank/DDBJ databases">
        <title>Deep-cultivation of Planctomycetes and their phenomic and genomic characterization uncovers novel biology.</title>
        <authorList>
            <person name="Wiegand S."/>
            <person name="Jogler M."/>
            <person name="Boedeker C."/>
            <person name="Pinto D."/>
            <person name="Vollmers J."/>
            <person name="Rivas-Marin E."/>
            <person name="Kohn T."/>
            <person name="Peeters S.H."/>
            <person name="Heuer A."/>
            <person name="Rast P."/>
            <person name="Oberbeckmann S."/>
            <person name="Bunk B."/>
            <person name="Jeske O."/>
            <person name="Meyerdierks A."/>
            <person name="Storesund J.E."/>
            <person name="Kallscheuer N."/>
            <person name="Luecker S."/>
            <person name="Lage O.M."/>
            <person name="Pohl T."/>
            <person name="Merkel B.J."/>
            <person name="Hornburger P."/>
            <person name="Mueller R.-W."/>
            <person name="Bruemmer F."/>
            <person name="Labrenz M."/>
            <person name="Spormann A.M."/>
            <person name="Op den Camp H."/>
            <person name="Overmann J."/>
            <person name="Amann R."/>
            <person name="Jetten M.S.M."/>
            <person name="Mascher T."/>
            <person name="Medema M.H."/>
            <person name="Devos D.P."/>
            <person name="Kaster A.-K."/>
            <person name="Ovreas L."/>
            <person name="Rohde M."/>
            <person name="Galperin M.Y."/>
            <person name="Jogler C."/>
        </authorList>
    </citation>
    <scope>NUCLEOTIDE SEQUENCE [LARGE SCALE GENOMIC DNA]</scope>
    <source>
        <strain evidence="2 3">HG15A2</strain>
    </source>
</reference>
<dbReference type="AlphaFoldDB" id="A0A517MUW7"/>
<sequence length="367" mass="41347">MDIKRDQRRFKQIVRGRIRDNLRKYITHGEMIGRRGKDLVSIPVPQLDVPRFKFGKNGSGGVGQGDGEVGSPVGKPGQGPQGAGGAGSEPGSGHLMEVEVTLDELAEMLGDELELPRIKPKGNASVEAEKSKYNSVRQTGPESLRHFRRTYLRALKRQISTGVYEPLEPRVIPIKADKQYRSWNDVPIPHVNAAVIYMMDVSGSMTDDQKEIVRTESFWIDAWLGSQYKGVQRRYIIHDAVAKQVDEHTFYHTRESGGTRISSAYRTAAQLIDREFPAELWNIYCFQFSDGDNWGDDNRQAFELLTDRLLPRVNLFCYGQVESPYGSGEFLDSLEKQFAGNETLVLSEIPDKDGIYESIKTFLGKGR</sequence>
<dbReference type="EMBL" id="CP036263">
    <property type="protein sequence ID" value="QDS98668.1"/>
    <property type="molecule type" value="Genomic_DNA"/>
</dbReference>
<dbReference type="InterPro" id="IPR006698">
    <property type="entry name" value="UPF0229"/>
</dbReference>
<gene>
    <name evidence="2" type="ORF">HG15A2_19490</name>
</gene>
<organism evidence="2 3">
    <name type="scientific">Adhaeretor mobilis</name>
    <dbReference type="NCBI Taxonomy" id="1930276"/>
    <lineage>
        <taxon>Bacteria</taxon>
        <taxon>Pseudomonadati</taxon>
        <taxon>Planctomycetota</taxon>
        <taxon>Planctomycetia</taxon>
        <taxon>Pirellulales</taxon>
        <taxon>Lacipirellulaceae</taxon>
        <taxon>Adhaeretor</taxon>
    </lineage>
</organism>
<evidence type="ECO:0000313" key="3">
    <source>
        <dbReference type="Proteomes" id="UP000319852"/>
    </source>
</evidence>
<dbReference type="OrthoDB" id="9788289at2"/>